<dbReference type="OrthoDB" id="21085at2759"/>
<dbReference type="InterPro" id="IPR000159">
    <property type="entry name" value="RA_dom"/>
</dbReference>
<evidence type="ECO:0008006" key="11">
    <source>
        <dbReference type="Google" id="ProtNLM"/>
    </source>
</evidence>
<evidence type="ECO:0000256" key="3">
    <source>
        <dbReference type="ARBA" id="ARBA00022468"/>
    </source>
</evidence>
<feature type="non-terminal residue" evidence="9">
    <location>
        <position position="1"/>
    </location>
</feature>
<feature type="compositionally biased region" description="Basic and acidic residues" evidence="6">
    <location>
        <begin position="199"/>
        <end position="210"/>
    </location>
</feature>
<evidence type="ECO:0000256" key="1">
    <source>
        <dbReference type="ARBA" id="ARBA00004496"/>
    </source>
</evidence>
<reference evidence="9 10" key="1">
    <citation type="journal article" date="2018" name="Nat. Ecol. Evol.">
        <title>Shark genomes provide insights into elasmobranch evolution and the origin of vertebrates.</title>
        <authorList>
            <person name="Hara Y"/>
            <person name="Yamaguchi K"/>
            <person name="Onimaru K"/>
            <person name="Kadota M"/>
            <person name="Koyanagi M"/>
            <person name="Keeley SD"/>
            <person name="Tatsumi K"/>
            <person name="Tanaka K"/>
            <person name="Motone F"/>
            <person name="Kageyama Y"/>
            <person name="Nozu R"/>
            <person name="Adachi N"/>
            <person name="Nishimura O"/>
            <person name="Nakagawa R"/>
            <person name="Tanegashima C"/>
            <person name="Kiyatake I"/>
            <person name="Matsumoto R"/>
            <person name="Murakumo K"/>
            <person name="Nishida K"/>
            <person name="Terakita A"/>
            <person name="Kuratani S"/>
            <person name="Sato K"/>
            <person name="Hyodo S Kuraku.S."/>
        </authorList>
    </citation>
    <scope>NUCLEOTIDE SEQUENCE [LARGE SCALE GENOMIC DNA]</scope>
</reference>
<keyword evidence="3" id="KW-0343">GTPase activation</keyword>
<feature type="region of interest" description="Disordered" evidence="6">
    <location>
        <begin position="121"/>
        <end position="248"/>
    </location>
</feature>
<dbReference type="InterPro" id="IPR045046">
    <property type="entry name" value="Vps9-like"/>
</dbReference>
<dbReference type="EMBL" id="BFAA01018429">
    <property type="protein sequence ID" value="GCB78715.1"/>
    <property type="molecule type" value="Genomic_DNA"/>
</dbReference>
<organism evidence="9 10">
    <name type="scientific">Scyliorhinus torazame</name>
    <name type="common">Cloudy catshark</name>
    <name type="synonym">Catulus torazame</name>
    <dbReference type="NCBI Taxonomy" id="75743"/>
    <lineage>
        <taxon>Eukaryota</taxon>
        <taxon>Metazoa</taxon>
        <taxon>Chordata</taxon>
        <taxon>Craniata</taxon>
        <taxon>Vertebrata</taxon>
        <taxon>Chondrichthyes</taxon>
        <taxon>Elasmobranchii</taxon>
        <taxon>Galeomorphii</taxon>
        <taxon>Galeoidea</taxon>
        <taxon>Carcharhiniformes</taxon>
        <taxon>Scyliorhinidae</taxon>
        <taxon>Scyliorhinus</taxon>
    </lineage>
</organism>
<keyword evidence="4" id="KW-0963">Cytoplasm</keyword>
<protein>
    <recommendedName>
        <fullName evidence="11">VPS9 domain-containing protein</fullName>
    </recommendedName>
</protein>
<dbReference type="PANTHER" id="PTHR23101">
    <property type="entry name" value="RAB GDP/GTP EXCHANGE FACTOR"/>
    <property type="match status" value="1"/>
</dbReference>
<dbReference type="Pfam" id="PF02204">
    <property type="entry name" value="VPS9"/>
    <property type="match status" value="1"/>
</dbReference>
<dbReference type="PANTHER" id="PTHR23101:SF72">
    <property type="entry name" value="RAS AND RAB INTERACTOR-LIKE PROTEIN"/>
    <property type="match status" value="1"/>
</dbReference>
<dbReference type="GO" id="GO:0005096">
    <property type="term" value="F:GTPase activator activity"/>
    <property type="evidence" value="ECO:0007669"/>
    <property type="project" value="UniProtKB-KW"/>
</dbReference>
<name>A0A401Q006_SCYTO</name>
<dbReference type="GO" id="GO:0031267">
    <property type="term" value="F:small GTPase binding"/>
    <property type="evidence" value="ECO:0007669"/>
    <property type="project" value="TreeGrafter"/>
</dbReference>
<dbReference type="GO" id="GO:0005829">
    <property type="term" value="C:cytosol"/>
    <property type="evidence" value="ECO:0007669"/>
    <property type="project" value="TreeGrafter"/>
</dbReference>
<dbReference type="SUPFAM" id="SSF109993">
    <property type="entry name" value="VPS9 domain"/>
    <property type="match status" value="1"/>
</dbReference>
<evidence type="ECO:0000256" key="4">
    <source>
        <dbReference type="ARBA" id="ARBA00022490"/>
    </source>
</evidence>
<evidence type="ECO:0000259" key="8">
    <source>
        <dbReference type="PROSITE" id="PS51205"/>
    </source>
</evidence>
<keyword evidence="10" id="KW-1185">Reference proteome</keyword>
<evidence type="ECO:0000313" key="9">
    <source>
        <dbReference type="EMBL" id="GCB78715.1"/>
    </source>
</evidence>
<gene>
    <name evidence="9" type="ORF">scyTo_0021230</name>
</gene>
<evidence type="ECO:0000313" key="10">
    <source>
        <dbReference type="Proteomes" id="UP000288216"/>
    </source>
</evidence>
<comment type="subcellular location">
    <subcellularLocation>
        <location evidence="1">Cytoplasm</location>
    </subcellularLocation>
</comment>
<dbReference type="InterPro" id="IPR037191">
    <property type="entry name" value="VPS9_dom_sf"/>
</dbReference>
<dbReference type="STRING" id="75743.A0A401Q006"/>
<dbReference type="FunFam" id="1.20.1050.80:FF:000002">
    <property type="entry name" value="Ras and Rab interactor 2"/>
    <property type="match status" value="1"/>
</dbReference>
<dbReference type="PROSITE" id="PS50200">
    <property type="entry name" value="RA"/>
    <property type="match status" value="1"/>
</dbReference>
<dbReference type="SMART" id="SM00167">
    <property type="entry name" value="VPS9"/>
    <property type="match status" value="1"/>
</dbReference>
<feature type="domain" description="VPS9" evidence="8">
    <location>
        <begin position="426"/>
        <end position="568"/>
    </location>
</feature>
<dbReference type="Pfam" id="PF23268">
    <property type="entry name" value="RIN1"/>
    <property type="match status" value="1"/>
</dbReference>
<feature type="region of interest" description="Disordered" evidence="6">
    <location>
        <begin position="272"/>
        <end position="298"/>
    </location>
</feature>
<dbReference type="GO" id="GO:0030139">
    <property type="term" value="C:endocytic vesicle"/>
    <property type="evidence" value="ECO:0007669"/>
    <property type="project" value="TreeGrafter"/>
</dbReference>
<evidence type="ECO:0000259" key="7">
    <source>
        <dbReference type="PROSITE" id="PS50200"/>
    </source>
</evidence>
<dbReference type="Proteomes" id="UP000288216">
    <property type="component" value="Unassembled WGS sequence"/>
</dbReference>
<dbReference type="SMART" id="SM00314">
    <property type="entry name" value="RA"/>
    <property type="match status" value="1"/>
</dbReference>
<evidence type="ECO:0000256" key="6">
    <source>
        <dbReference type="SAM" id="MobiDB-lite"/>
    </source>
</evidence>
<dbReference type="Gene3D" id="1.20.1050.80">
    <property type="entry name" value="VPS9 domain"/>
    <property type="match status" value="1"/>
</dbReference>
<keyword evidence="5" id="KW-0727">SH2 domain</keyword>
<evidence type="ECO:0000256" key="2">
    <source>
        <dbReference type="ARBA" id="ARBA00006919"/>
    </source>
</evidence>
<proteinExistence type="inferred from homology"/>
<dbReference type="GO" id="GO:0005085">
    <property type="term" value="F:guanyl-nucleotide exchange factor activity"/>
    <property type="evidence" value="ECO:0007669"/>
    <property type="project" value="InterPro"/>
</dbReference>
<dbReference type="GO" id="GO:0007165">
    <property type="term" value="P:signal transduction"/>
    <property type="evidence" value="ECO:0007669"/>
    <property type="project" value="InterPro"/>
</dbReference>
<dbReference type="InterPro" id="IPR003123">
    <property type="entry name" value="VPS9"/>
</dbReference>
<dbReference type="PROSITE" id="PS51205">
    <property type="entry name" value="VPS9"/>
    <property type="match status" value="1"/>
</dbReference>
<dbReference type="GO" id="GO:0016192">
    <property type="term" value="P:vesicle-mediated transport"/>
    <property type="evidence" value="ECO:0007669"/>
    <property type="project" value="InterPro"/>
</dbReference>
<feature type="domain" description="Ras-associating" evidence="7">
    <location>
        <begin position="603"/>
        <end position="684"/>
    </location>
</feature>
<dbReference type="AlphaFoldDB" id="A0A401Q006"/>
<comment type="caution">
    <text evidence="9">The sequence shown here is derived from an EMBL/GenBank/DDBJ whole genome shotgun (WGS) entry which is preliminary data.</text>
</comment>
<evidence type="ECO:0000256" key="5">
    <source>
        <dbReference type="ARBA" id="ARBA00022999"/>
    </source>
</evidence>
<comment type="similarity">
    <text evidence="2">Belongs to the RIN (Ras interaction/interference) family.</text>
</comment>
<accession>A0A401Q006</accession>
<sequence>DVLPFRLLLPPAILHVGSKEELQKISALGMMFWDSPFKQSQDAFYQDATGKALGSSPTPSLEILKRQQLPMCSIQVTAENGALFFINPLFLREHGDGWLTQAPLRAHAFGHSRLATRCRKPSVNCEARPTPRQKRQGAVAHDDTEDSTSGKSLEKEEIVKGPVPSVEKITSPQSTETALRRKNFTRRAAWSWGDDAEPDLPKDAEQERTRPRSTGSEMGARDSRTLPTPYRASWLEGGDQGTPSCLTKSRSETSLFSCDSPSLPPISELDSLSVSSVEEDSEPGNALQKQQHKRHSAGLSEKVRFRLSAVGHAFTGLMSTDRKIRNKIVELAQDRGSYFGSLVQGFISYTTENKDKYASSTEMLQGVYHMITSLRNYLSQSSELTHIRDQSDHEECDIDASIEKALQKCILKPLRDHIYSRLLAFRTRDGSLKKLRDNQPVLQTQSLAELSVTAGVPDAVGLEKIQQKFNAMHASYSPWKKVTQLLKACKLIYEAMSGTSGKPYGADDFLPVLTYVLASSNLTNLYLDVEYMMELLDQSQLQGEGGYYLTTMFGALYHISNFQPRYITRQMSDEAKSSLHQWRRRRTLHQTQSKRRSAQDLLHVSFLEPCDNQVTILAPAHMSMAEVWKACAEKFEVPDPEDYRLFVVRDGSYQLLEEDSCPQKVKEEMRQKGVAPFHFVYAPKDRDELPQASPPEEPAAS</sequence>
<dbReference type="Pfam" id="PF00788">
    <property type="entry name" value="RA"/>
    <property type="match status" value="1"/>
</dbReference>
<dbReference type="OMA" id="APWDREG"/>
<feature type="compositionally biased region" description="Polar residues" evidence="6">
    <location>
        <begin position="168"/>
        <end position="177"/>
    </location>
</feature>